<dbReference type="GO" id="GO:0008270">
    <property type="term" value="F:zinc ion binding"/>
    <property type="evidence" value="ECO:0007669"/>
    <property type="project" value="UniProtKB-KW"/>
</dbReference>
<dbReference type="PROSITE" id="PS50119">
    <property type="entry name" value="ZF_BBOX"/>
    <property type="match status" value="1"/>
</dbReference>
<evidence type="ECO:0000256" key="1">
    <source>
        <dbReference type="PROSITE-ProRule" id="PRU00024"/>
    </source>
</evidence>
<gene>
    <name evidence="5" type="primary">LOC116291808</name>
</gene>
<feature type="region of interest" description="Disordered" evidence="2">
    <location>
        <begin position="45"/>
        <end position="97"/>
    </location>
</feature>
<dbReference type="InterPro" id="IPR037688">
    <property type="entry name" value="ZBBX"/>
</dbReference>
<sequence length="755" mass="83357">MTIGSSMSFDPAHSRLRKNAASKLKQSTAEQLELETKRMEERIRALKEQMVKEKEEREKYGGTRWMSSNKGGPAPSNSQQATKKKTSKSEKGSRKIKLLSDEPLTTYTKKNIIKESLRESFGNDMQCGQCEKAKATLACVECSENYCVGCFMSFHRKGALRNHQTKNLDQFNSGFPEEKGRISESATKRTREADSRKAHAGCQNGGSPGQKMGGSLLQGTYDEKESAASFQEALRAWREGKNKENSWVNPADNAKVSSVSCETNTVPDSFKLAEINLNFGTNKSMSYLDRLVLKKHREGGPLQAASRSTSRGEHKRSTPKDNKPSEERNTDDFGINYREIFQNIGVHSARQRSSSSQNSSSQNYHDRASIAIEEVLDDVTNTEETTSCIVEEQTGYAENAATRVKAASRSGRVSILGMTADGDFREDADDIVPPSAKSAPSRSSLHNSLGGSHLMTLIAQRGVSPAGTPRVWSPKPTYTGLSDFFLAGVKSPLPSTSSKRAHLDSSAKNASSKLLNRGVWKPGESVFITDVTAEEAEGKESSAAGIPLIPLVQEPSYNTEIDRAKEDRKVMEKGNSIEVDVQNMQDFGIVDFLKAAPVPRKLSGDYYDVHRVSTVSPLTLTPNPPQLHWSDDDSDDDAIVDVASRAQSCEERISRCEVKKEQDNEDRVTLEDLTWELASTTGRLTQCEGDLEDCVEQEHVEQEHVEQEHGNSCDEDSIEENNGGTSLGDESCDDIDDDEIRLEDSLLKEEVHALK</sequence>
<dbReference type="OrthoDB" id="445896at2759"/>
<feature type="region of interest" description="Disordered" evidence="2">
    <location>
        <begin position="298"/>
        <end position="334"/>
    </location>
</feature>
<dbReference type="AlphaFoldDB" id="A0A6P8HQC3"/>
<evidence type="ECO:0000313" key="5">
    <source>
        <dbReference type="RefSeq" id="XP_031554880.1"/>
    </source>
</evidence>
<feature type="compositionally biased region" description="Basic and acidic residues" evidence="2">
    <location>
        <begin position="176"/>
        <end position="197"/>
    </location>
</feature>
<feature type="compositionally biased region" description="Basic and acidic residues" evidence="2">
    <location>
        <begin position="701"/>
        <end position="712"/>
    </location>
</feature>
<feature type="region of interest" description="Disordered" evidence="2">
    <location>
        <begin position="701"/>
        <end position="736"/>
    </location>
</feature>
<dbReference type="Proteomes" id="UP000515163">
    <property type="component" value="Unplaced"/>
</dbReference>
<keyword evidence="4" id="KW-1185">Reference proteome</keyword>
<dbReference type="InterPro" id="IPR000315">
    <property type="entry name" value="Znf_B-box"/>
</dbReference>
<feature type="region of interest" description="Disordered" evidence="2">
    <location>
        <begin position="426"/>
        <end position="446"/>
    </location>
</feature>
<dbReference type="PANTHER" id="PTHR28634:SF1">
    <property type="entry name" value="ZINC FINGER B-BOX DOMAIN-CONTAINING PROTEIN 1"/>
    <property type="match status" value="1"/>
</dbReference>
<feature type="compositionally biased region" description="Low complexity" evidence="2">
    <location>
        <begin position="433"/>
        <end position="446"/>
    </location>
</feature>
<evidence type="ECO:0000259" key="3">
    <source>
        <dbReference type="PROSITE" id="PS50119"/>
    </source>
</evidence>
<feature type="domain" description="B box-type" evidence="3">
    <location>
        <begin position="122"/>
        <end position="168"/>
    </location>
</feature>
<keyword evidence="1" id="KW-0862">Zinc</keyword>
<dbReference type="GeneID" id="116291808"/>
<keyword evidence="1" id="KW-0863">Zinc-finger</keyword>
<dbReference type="InParanoid" id="A0A6P8HQC3"/>
<feature type="compositionally biased region" description="Gly residues" evidence="2">
    <location>
        <begin position="203"/>
        <end position="212"/>
    </location>
</feature>
<keyword evidence="1" id="KW-0479">Metal-binding</keyword>
<dbReference type="PANTHER" id="PTHR28634">
    <property type="entry name" value="ZINC FINGER B-BOX DOMAIN-CONTAINING PROTEIN 1"/>
    <property type="match status" value="1"/>
</dbReference>
<dbReference type="SMART" id="SM00336">
    <property type="entry name" value="BBOX"/>
    <property type="match status" value="1"/>
</dbReference>
<name>A0A6P8HQC3_ACTTE</name>
<accession>A0A6P8HQC3</accession>
<feature type="compositionally biased region" description="Basic and acidic residues" evidence="2">
    <location>
        <begin position="310"/>
        <end position="331"/>
    </location>
</feature>
<dbReference type="Gene3D" id="4.10.830.40">
    <property type="match status" value="1"/>
</dbReference>
<dbReference type="KEGG" id="aten:116291808"/>
<dbReference type="RefSeq" id="XP_031554880.1">
    <property type="nucleotide sequence ID" value="XM_031699020.1"/>
</dbReference>
<proteinExistence type="predicted"/>
<feature type="region of interest" description="Disordered" evidence="2">
    <location>
        <begin position="1"/>
        <end position="33"/>
    </location>
</feature>
<feature type="region of interest" description="Disordered" evidence="2">
    <location>
        <begin position="171"/>
        <end position="217"/>
    </location>
</feature>
<evidence type="ECO:0000313" key="4">
    <source>
        <dbReference type="Proteomes" id="UP000515163"/>
    </source>
</evidence>
<organism evidence="4 5">
    <name type="scientific">Actinia tenebrosa</name>
    <name type="common">Australian red waratah sea anemone</name>
    <dbReference type="NCBI Taxonomy" id="6105"/>
    <lineage>
        <taxon>Eukaryota</taxon>
        <taxon>Metazoa</taxon>
        <taxon>Cnidaria</taxon>
        <taxon>Anthozoa</taxon>
        <taxon>Hexacorallia</taxon>
        <taxon>Actiniaria</taxon>
        <taxon>Actiniidae</taxon>
        <taxon>Actinia</taxon>
    </lineage>
</organism>
<protein>
    <submittedName>
        <fullName evidence="5">Uncharacterized protein LOC116291808</fullName>
    </submittedName>
</protein>
<reference evidence="5" key="1">
    <citation type="submission" date="2025-08" db="UniProtKB">
        <authorList>
            <consortium name="RefSeq"/>
        </authorList>
    </citation>
    <scope>IDENTIFICATION</scope>
    <source>
        <tissue evidence="5">Tentacle</tissue>
    </source>
</reference>
<feature type="compositionally biased region" description="Basic and acidic residues" evidence="2">
    <location>
        <begin position="45"/>
        <end position="61"/>
    </location>
</feature>
<dbReference type="Pfam" id="PF22586">
    <property type="entry name" value="ANCHR-like_BBOX"/>
    <property type="match status" value="1"/>
</dbReference>
<evidence type="ECO:0000256" key="2">
    <source>
        <dbReference type="SAM" id="MobiDB-lite"/>
    </source>
</evidence>